<keyword evidence="2" id="KW-1185">Reference proteome</keyword>
<dbReference type="AlphaFoldDB" id="A0A4Y3PHM3"/>
<accession>A0A4Y3PHM3</accession>
<dbReference type="OrthoDB" id="1809893at2"/>
<dbReference type="InterPro" id="IPR019644">
    <property type="entry name" value="DUF2508"/>
</dbReference>
<gene>
    <name evidence="1" type="ORF">BPA01_35700</name>
</gene>
<proteinExistence type="predicted"/>
<dbReference type="Proteomes" id="UP000316882">
    <property type="component" value="Unassembled WGS sequence"/>
</dbReference>
<evidence type="ECO:0000313" key="1">
    <source>
        <dbReference type="EMBL" id="GEB33990.1"/>
    </source>
</evidence>
<dbReference type="STRING" id="54914.AV540_21960"/>
<evidence type="ECO:0008006" key="3">
    <source>
        <dbReference type="Google" id="ProtNLM"/>
    </source>
</evidence>
<dbReference type="RefSeq" id="WP_063230301.1">
    <property type="nucleotide sequence ID" value="NZ_BJMH01000018.1"/>
</dbReference>
<dbReference type="GeneID" id="87610354"/>
<dbReference type="Pfam" id="PF10704">
    <property type="entry name" value="DUF2508"/>
    <property type="match status" value="1"/>
</dbReference>
<name>A0A4Y3PHM3_BREPA</name>
<protein>
    <recommendedName>
        <fullName evidence="3">DUF2508 domain-containing protein</fullName>
    </recommendedName>
</protein>
<comment type="caution">
    <text evidence="1">The sequence shown here is derived from an EMBL/GenBank/DDBJ whole genome shotgun (WGS) entry which is preliminary data.</text>
</comment>
<evidence type="ECO:0000313" key="2">
    <source>
        <dbReference type="Proteomes" id="UP000316882"/>
    </source>
</evidence>
<dbReference type="EMBL" id="BJMH01000018">
    <property type="protein sequence ID" value="GEB33990.1"/>
    <property type="molecule type" value="Genomic_DNA"/>
</dbReference>
<organism evidence="1 2">
    <name type="scientific">Brevibacillus parabrevis</name>
    <dbReference type="NCBI Taxonomy" id="54914"/>
    <lineage>
        <taxon>Bacteria</taxon>
        <taxon>Bacillati</taxon>
        <taxon>Bacillota</taxon>
        <taxon>Bacilli</taxon>
        <taxon>Bacillales</taxon>
        <taxon>Paenibacillaceae</taxon>
        <taxon>Brevibacillus</taxon>
    </lineage>
</organism>
<sequence>MSRWGKKERVVIDWDAESLDVAVNQAREDWQHARHLVEISEPDGGLEDVIYYLHVTEKRYMYLLAQAKRERHRKHA</sequence>
<reference evidence="1 2" key="1">
    <citation type="submission" date="2019-06" db="EMBL/GenBank/DDBJ databases">
        <title>Whole genome shotgun sequence of Brevibacillus parabrevis NBRC 12334.</title>
        <authorList>
            <person name="Hosoyama A."/>
            <person name="Uohara A."/>
            <person name="Ohji S."/>
            <person name="Ichikawa N."/>
        </authorList>
    </citation>
    <scope>NUCLEOTIDE SEQUENCE [LARGE SCALE GENOMIC DNA]</scope>
    <source>
        <strain evidence="1 2">NBRC 12334</strain>
    </source>
</reference>